<evidence type="ECO:0000313" key="2">
    <source>
        <dbReference type="EMBL" id="KAF4614429.1"/>
    </source>
</evidence>
<protein>
    <submittedName>
        <fullName evidence="2">Uncharacterized protein</fullName>
    </submittedName>
</protein>
<feature type="region of interest" description="Disordered" evidence="1">
    <location>
        <begin position="119"/>
        <end position="140"/>
    </location>
</feature>
<feature type="region of interest" description="Disordered" evidence="1">
    <location>
        <begin position="374"/>
        <end position="474"/>
    </location>
</feature>
<feature type="region of interest" description="Disordered" evidence="1">
    <location>
        <begin position="179"/>
        <end position="245"/>
    </location>
</feature>
<feature type="compositionally biased region" description="Low complexity" evidence="1">
    <location>
        <begin position="26"/>
        <end position="40"/>
    </location>
</feature>
<dbReference type="EMBL" id="JAACJL010000044">
    <property type="protein sequence ID" value="KAF4614429.1"/>
    <property type="molecule type" value="Genomic_DNA"/>
</dbReference>
<gene>
    <name evidence="2" type="ORF">D9613_003525</name>
</gene>
<dbReference type="AlphaFoldDB" id="A0A8H4VNL8"/>
<feature type="region of interest" description="Disordered" evidence="1">
    <location>
        <begin position="690"/>
        <end position="718"/>
    </location>
</feature>
<dbReference type="Proteomes" id="UP000521872">
    <property type="component" value="Unassembled WGS sequence"/>
</dbReference>
<feature type="region of interest" description="Disordered" evidence="1">
    <location>
        <begin position="748"/>
        <end position="835"/>
    </location>
</feature>
<feature type="region of interest" description="Disordered" evidence="1">
    <location>
        <begin position="529"/>
        <end position="572"/>
    </location>
</feature>
<proteinExistence type="predicted"/>
<sequence>MNPPPPSTAAMNHSNDQLAPPTQRESGMGLDSLGLSFLGGPDMNQTHPHKQLRTTNCNGELRCFDEKYGDSCPRLDDSQPFISVPAKNDCSRRRVRFATASDGHHLRPRKSTIRFAAPLPEPLDHDTDTASEPDELDSIFPDIGLDPRIGFFGKERDNGEEDDHVVDGHRAYPPLLHLSPERWTMSPESVDTDLDEQVSPSLSSASSSELDELEENPILLPTQSQRPEQHPQQRYHPLDEYPSDFSNAHLYNTNHSNLNDNNHVIHETKDENNVPPTPSLSPASSVTSSSPPPSPCLDIAEITSLNEKDEDAELEPLGLGAEFARLPPPPGTPLRRTISLNDEDDEELLPLSTSKSGLTFDAYSNADELRFGTWFPPRTSLPDRKPEQPGRSTNDEHDVDLEPLGLGAEFAQLPPLPDTPLRRTISLGDEDGESPQWFPTAHSSEVPCSPSRRRSMALPDLVDGPASKKQQSHFLSLPGSDTDDDLIPMHLASKNYVPDASVVHRSSPLVGAGRSLLIWQPTTPSDSIDTFFEQGASSHKSKSRRPSYYARRGQVSPPENTTSFSDPDTEADEELAQLERAITSNPSLLIQLAPESEQAQEEVRRLMDLRRRQRVYAMAAGMGSKRRSDFDVDAEWWGANGFGRGSVIGMSKEEVQREKERWQEIGALLRLKLRLGERNVLDFGKETPKRAATLPSGIEGDPTTMTRTKTHHKRRSNSCSTISSWNSCPRITSMAQLVANMVFHRQQDAMKKHSSSSSSHFMASPASTPLSPAASLSSPTGSGSPPSTTTITSPKQIQIQMRTPRSPLRQMTLPEDLETDDVEETAPADNDLVSMDANRFDDGVLVQSASQ</sequence>
<feature type="compositionally biased region" description="Polar residues" evidence="1">
    <location>
        <begin position="557"/>
        <end position="566"/>
    </location>
</feature>
<feature type="region of interest" description="Disordered" evidence="1">
    <location>
        <begin position="267"/>
        <end position="295"/>
    </location>
</feature>
<comment type="caution">
    <text evidence="2">The sequence shown here is derived from an EMBL/GenBank/DDBJ whole genome shotgun (WGS) entry which is preliminary data.</text>
</comment>
<feature type="compositionally biased region" description="Low complexity" evidence="1">
    <location>
        <begin position="199"/>
        <end position="208"/>
    </location>
</feature>
<feature type="compositionally biased region" description="Acidic residues" evidence="1">
    <location>
        <begin position="815"/>
        <end position="826"/>
    </location>
</feature>
<accession>A0A8H4VNL8</accession>
<feature type="compositionally biased region" description="Basic and acidic residues" evidence="1">
    <location>
        <begin position="381"/>
        <end position="396"/>
    </location>
</feature>
<feature type="region of interest" description="Disordered" evidence="1">
    <location>
        <begin position="1"/>
        <end position="51"/>
    </location>
</feature>
<feature type="region of interest" description="Disordered" evidence="1">
    <location>
        <begin position="154"/>
        <end position="173"/>
    </location>
</feature>
<organism evidence="2 3">
    <name type="scientific">Agrocybe pediades</name>
    <dbReference type="NCBI Taxonomy" id="84607"/>
    <lineage>
        <taxon>Eukaryota</taxon>
        <taxon>Fungi</taxon>
        <taxon>Dikarya</taxon>
        <taxon>Basidiomycota</taxon>
        <taxon>Agaricomycotina</taxon>
        <taxon>Agaricomycetes</taxon>
        <taxon>Agaricomycetidae</taxon>
        <taxon>Agaricales</taxon>
        <taxon>Agaricineae</taxon>
        <taxon>Strophariaceae</taxon>
        <taxon>Agrocybe</taxon>
    </lineage>
</organism>
<feature type="compositionally biased region" description="Low complexity" evidence="1">
    <location>
        <begin position="280"/>
        <end position="289"/>
    </location>
</feature>
<evidence type="ECO:0000313" key="3">
    <source>
        <dbReference type="Proteomes" id="UP000521872"/>
    </source>
</evidence>
<reference evidence="2 3" key="1">
    <citation type="submission" date="2019-12" db="EMBL/GenBank/DDBJ databases">
        <authorList>
            <person name="Floudas D."/>
            <person name="Bentzer J."/>
            <person name="Ahren D."/>
            <person name="Johansson T."/>
            <person name="Persson P."/>
            <person name="Tunlid A."/>
        </authorList>
    </citation>
    <scope>NUCLEOTIDE SEQUENCE [LARGE SCALE GENOMIC DNA]</scope>
    <source>
        <strain evidence="2 3">CBS 102.39</strain>
    </source>
</reference>
<evidence type="ECO:0000256" key="1">
    <source>
        <dbReference type="SAM" id="MobiDB-lite"/>
    </source>
</evidence>
<name>A0A8H4VNL8_9AGAR</name>
<feature type="compositionally biased region" description="Low complexity" evidence="1">
    <location>
        <begin position="755"/>
        <end position="794"/>
    </location>
</feature>
<keyword evidence="3" id="KW-1185">Reference proteome</keyword>
<feature type="compositionally biased region" description="Basic and acidic residues" evidence="1">
    <location>
        <begin position="227"/>
        <end position="239"/>
    </location>
</feature>